<dbReference type="AlphaFoldDB" id="A0A5C3Q4Q0"/>
<organism evidence="1 2">
    <name type="scientific">Pterulicium gracile</name>
    <dbReference type="NCBI Taxonomy" id="1884261"/>
    <lineage>
        <taxon>Eukaryota</taxon>
        <taxon>Fungi</taxon>
        <taxon>Dikarya</taxon>
        <taxon>Basidiomycota</taxon>
        <taxon>Agaricomycotina</taxon>
        <taxon>Agaricomycetes</taxon>
        <taxon>Agaricomycetidae</taxon>
        <taxon>Agaricales</taxon>
        <taxon>Pleurotineae</taxon>
        <taxon>Pterulaceae</taxon>
        <taxon>Pterulicium</taxon>
    </lineage>
</organism>
<gene>
    <name evidence="1" type="ORF">BDV98DRAFT_586679</name>
</gene>
<dbReference type="Proteomes" id="UP000305067">
    <property type="component" value="Unassembled WGS sequence"/>
</dbReference>
<reference evidence="1 2" key="1">
    <citation type="journal article" date="2019" name="Nat. Ecol. Evol.">
        <title>Megaphylogeny resolves global patterns of mushroom evolution.</title>
        <authorList>
            <person name="Varga T."/>
            <person name="Krizsan K."/>
            <person name="Foldi C."/>
            <person name="Dima B."/>
            <person name="Sanchez-Garcia M."/>
            <person name="Sanchez-Ramirez S."/>
            <person name="Szollosi G.J."/>
            <person name="Szarkandi J.G."/>
            <person name="Papp V."/>
            <person name="Albert L."/>
            <person name="Andreopoulos W."/>
            <person name="Angelini C."/>
            <person name="Antonin V."/>
            <person name="Barry K.W."/>
            <person name="Bougher N.L."/>
            <person name="Buchanan P."/>
            <person name="Buyck B."/>
            <person name="Bense V."/>
            <person name="Catcheside P."/>
            <person name="Chovatia M."/>
            <person name="Cooper J."/>
            <person name="Damon W."/>
            <person name="Desjardin D."/>
            <person name="Finy P."/>
            <person name="Geml J."/>
            <person name="Haridas S."/>
            <person name="Hughes K."/>
            <person name="Justo A."/>
            <person name="Karasinski D."/>
            <person name="Kautmanova I."/>
            <person name="Kiss B."/>
            <person name="Kocsube S."/>
            <person name="Kotiranta H."/>
            <person name="LaButti K.M."/>
            <person name="Lechner B.E."/>
            <person name="Liimatainen K."/>
            <person name="Lipzen A."/>
            <person name="Lukacs Z."/>
            <person name="Mihaltcheva S."/>
            <person name="Morgado L.N."/>
            <person name="Niskanen T."/>
            <person name="Noordeloos M.E."/>
            <person name="Ohm R.A."/>
            <person name="Ortiz-Santana B."/>
            <person name="Ovrebo C."/>
            <person name="Racz N."/>
            <person name="Riley R."/>
            <person name="Savchenko A."/>
            <person name="Shiryaev A."/>
            <person name="Soop K."/>
            <person name="Spirin V."/>
            <person name="Szebenyi C."/>
            <person name="Tomsovsky M."/>
            <person name="Tulloss R.E."/>
            <person name="Uehling J."/>
            <person name="Grigoriev I.V."/>
            <person name="Vagvolgyi C."/>
            <person name="Papp T."/>
            <person name="Martin F.M."/>
            <person name="Miettinen O."/>
            <person name="Hibbett D.S."/>
            <person name="Nagy L.G."/>
        </authorList>
    </citation>
    <scope>NUCLEOTIDE SEQUENCE [LARGE SCALE GENOMIC DNA]</scope>
    <source>
        <strain evidence="1 2">CBS 309.79</strain>
    </source>
</reference>
<evidence type="ECO:0000313" key="1">
    <source>
        <dbReference type="EMBL" id="TFK95999.1"/>
    </source>
</evidence>
<protein>
    <submittedName>
        <fullName evidence="1">Uncharacterized protein</fullName>
    </submittedName>
</protein>
<sequence length="217" mass="24248">MRKCDCSAGHCVQCWQRAQRHQQNNGVIALLIILCDAEACTEIVVCNAKALHSGLGAATLQLRIAIVPVQVADIGIVQQIVQWRLIIFGADVSTILKTHAIPMLEGLIAVGFVCDAAQSMIRPSGYYVIRFKRWRWREPRGVEDQPISFVEVAMGLGACDGAWCDVTTVWIDREVVTVLALRRRTREEIGRPIPHLIWELNPARASLKSKAWRGQRS</sequence>
<accession>A0A5C3Q4Q0</accession>
<proteinExistence type="predicted"/>
<evidence type="ECO:0000313" key="2">
    <source>
        <dbReference type="Proteomes" id="UP000305067"/>
    </source>
</evidence>
<dbReference type="EMBL" id="ML178869">
    <property type="protein sequence ID" value="TFK95999.1"/>
    <property type="molecule type" value="Genomic_DNA"/>
</dbReference>
<name>A0A5C3Q4Q0_9AGAR</name>
<keyword evidence="2" id="KW-1185">Reference proteome</keyword>